<feature type="transmembrane region" description="Helical" evidence="17">
    <location>
        <begin position="513"/>
        <end position="537"/>
    </location>
</feature>
<evidence type="ECO:0000256" key="5">
    <source>
        <dbReference type="ARBA" id="ARBA00022670"/>
    </source>
</evidence>
<dbReference type="Proteomes" id="UP000623467">
    <property type="component" value="Unassembled WGS sequence"/>
</dbReference>
<dbReference type="EMBL" id="JACAZH010000041">
    <property type="protein sequence ID" value="KAF7335334.1"/>
    <property type="molecule type" value="Genomic_DNA"/>
</dbReference>
<evidence type="ECO:0000256" key="4">
    <source>
        <dbReference type="ARBA" id="ARBA00022645"/>
    </source>
</evidence>
<dbReference type="SUPFAM" id="SSF53474">
    <property type="entry name" value="alpha/beta-Hydrolases"/>
    <property type="match status" value="1"/>
</dbReference>
<keyword evidence="11" id="KW-0333">Golgi apparatus</keyword>
<keyword evidence="10 17" id="KW-1133">Transmembrane helix</keyword>
<comment type="caution">
    <text evidence="18">The sequence shown here is derived from an EMBL/GenBank/DDBJ whole genome shotgun (WGS) entry which is preliminary data.</text>
</comment>
<feature type="compositionally biased region" description="Acidic residues" evidence="16">
    <location>
        <begin position="593"/>
        <end position="603"/>
    </location>
</feature>
<evidence type="ECO:0000256" key="12">
    <source>
        <dbReference type="ARBA" id="ARBA00023136"/>
    </source>
</evidence>
<dbReference type="FunFam" id="3.40.50.1820:FF:000121">
    <property type="entry name" value="Carboxypeptidase D"/>
    <property type="match status" value="1"/>
</dbReference>
<evidence type="ECO:0000256" key="6">
    <source>
        <dbReference type="ARBA" id="ARBA00022692"/>
    </source>
</evidence>
<dbReference type="PROSITE" id="PS00131">
    <property type="entry name" value="CARBOXYPEPT_SER_SER"/>
    <property type="match status" value="1"/>
</dbReference>
<evidence type="ECO:0000256" key="2">
    <source>
        <dbReference type="ARBA" id="ARBA00004393"/>
    </source>
</evidence>
<evidence type="ECO:0000313" key="19">
    <source>
        <dbReference type="Proteomes" id="UP000623467"/>
    </source>
</evidence>
<dbReference type="GO" id="GO:0006915">
    <property type="term" value="P:apoptotic process"/>
    <property type="evidence" value="ECO:0007669"/>
    <property type="project" value="UniProtKB-KW"/>
</dbReference>
<keyword evidence="13" id="KW-0325">Glycoprotein</keyword>
<evidence type="ECO:0000313" key="18">
    <source>
        <dbReference type="EMBL" id="KAF7335334.1"/>
    </source>
</evidence>
<feature type="chain" id="PRO_5034749648" description="Carboxypeptidase" evidence="15">
    <location>
        <begin position="23"/>
        <end position="603"/>
    </location>
</feature>
<dbReference type="OrthoDB" id="443318at2759"/>
<evidence type="ECO:0000256" key="14">
    <source>
        <dbReference type="ARBA" id="ARBA00037042"/>
    </source>
</evidence>
<feature type="region of interest" description="Disordered" evidence="16">
    <location>
        <begin position="548"/>
        <end position="603"/>
    </location>
</feature>
<evidence type="ECO:0000256" key="9">
    <source>
        <dbReference type="ARBA" id="ARBA00022801"/>
    </source>
</evidence>
<dbReference type="PANTHER" id="PTHR11802">
    <property type="entry name" value="SERINE PROTEASE FAMILY S10 SERINE CARBOXYPEPTIDASE"/>
    <property type="match status" value="1"/>
</dbReference>
<keyword evidence="8 15" id="KW-0732">Signal</keyword>
<keyword evidence="12 17" id="KW-0472">Membrane</keyword>
<feature type="signal peptide" evidence="15">
    <location>
        <begin position="1"/>
        <end position="22"/>
    </location>
</feature>
<keyword evidence="9 15" id="KW-0378">Hydrolase</keyword>
<dbReference type="EC" id="3.4.16.-" evidence="15"/>
<proteinExistence type="inferred from homology"/>
<dbReference type="InterPro" id="IPR018202">
    <property type="entry name" value="Ser_caboxypep_ser_AS"/>
</dbReference>
<keyword evidence="6 17" id="KW-0812">Transmembrane</keyword>
<evidence type="ECO:0000256" key="3">
    <source>
        <dbReference type="ARBA" id="ARBA00009431"/>
    </source>
</evidence>
<evidence type="ECO:0000256" key="15">
    <source>
        <dbReference type="RuleBase" id="RU361156"/>
    </source>
</evidence>
<evidence type="ECO:0000256" key="16">
    <source>
        <dbReference type="SAM" id="MobiDB-lite"/>
    </source>
</evidence>
<dbReference type="PANTHER" id="PTHR11802:SF190">
    <property type="entry name" value="PHEROMONE-PROCESSING CARBOXYPEPTIDASE KEX1"/>
    <property type="match status" value="1"/>
</dbReference>
<dbReference type="GO" id="GO:0004185">
    <property type="term" value="F:serine-type carboxypeptidase activity"/>
    <property type="evidence" value="ECO:0007669"/>
    <property type="project" value="UniProtKB-UniRule"/>
</dbReference>
<dbReference type="GO" id="GO:0005802">
    <property type="term" value="C:trans-Golgi network"/>
    <property type="evidence" value="ECO:0007669"/>
    <property type="project" value="TreeGrafter"/>
</dbReference>
<dbReference type="PRINTS" id="PR00724">
    <property type="entry name" value="CRBOXYPTASEC"/>
</dbReference>
<evidence type="ECO:0000256" key="7">
    <source>
        <dbReference type="ARBA" id="ARBA00022703"/>
    </source>
</evidence>
<dbReference type="Pfam" id="PF00450">
    <property type="entry name" value="Peptidase_S10"/>
    <property type="match status" value="1"/>
</dbReference>
<protein>
    <recommendedName>
        <fullName evidence="15">Carboxypeptidase</fullName>
        <ecNumber evidence="15">3.4.16.-</ecNumber>
    </recommendedName>
</protein>
<name>A0A8H7CF42_9AGAR</name>
<evidence type="ECO:0000256" key="11">
    <source>
        <dbReference type="ARBA" id="ARBA00023034"/>
    </source>
</evidence>
<keyword evidence="19" id="KW-1185">Reference proteome</keyword>
<comment type="catalytic activity">
    <reaction evidence="1">
        <text>Preferential release of a C-terminal arginine or lysine residue.</text>
        <dbReference type="EC" id="3.4.16.6"/>
    </reaction>
</comment>
<evidence type="ECO:0000256" key="1">
    <source>
        <dbReference type="ARBA" id="ARBA00001003"/>
    </source>
</evidence>
<accession>A0A8H7CF42</accession>
<keyword evidence="7" id="KW-0053">Apoptosis</keyword>
<organism evidence="18 19">
    <name type="scientific">Mycena sanguinolenta</name>
    <dbReference type="NCBI Taxonomy" id="230812"/>
    <lineage>
        <taxon>Eukaryota</taxon>
        <taxon>Fungi</taxon>
        <taxon>Dikarya</taxon>
        <taxon>Basidiomycota</taxon>
        <taxon>Agaricomycotina</taxon>
        <taxon>Agaricomycetes</taxon>
        <taxon>Agaricomycetidae</taxon>
        <taxon>Agaricales</taxon>
        <taxon>Marasmiineae</taxon>
        <taxon>Mycenaceae</taxon>
        <taxon>Mycena</taxon>
    </lineage>
</organism>
<gene>
    <name evidence="18" type="ORF">MSAN_02344200</name>
</gene>
<sequence length="603" mass="67121">MIRSRCLATLWALFSTFKYAHAAPTDIPSAASFYVPSLPDIHQDPQHPLQIFAGHLPSDPDASKYDSTTVTAHLYFVLVKNRRVADKKRIMFWFNGGPGCSSFDGLMMEVGPWRMDGKGGFNVAEGGWEEYTTMVYVDQPAGTGFSYTSTDRYVHTLAEAATQFLEFLRNFYEVFPEYQNMDTYLGGESYAGQWIPYFADAILNSKMGVHLRGAAIGNGWIDARRQYASYIDFAVKVGILEENSEAWKKAKVRTDECMADLATITSPEPIVAPRCEGLLLDVTAVREKVVNGQPMCINIYDVRLDDTSPACGMNWPPDIKPITTYLDRQDVVHALHADKHPGSWIECRGRVHQEMHERLSDSSIVVLPKVLERIPVLIFAGDQDLICNYLGLEAMIQEMEWNGAKGLGTVQTESWSVAGAPAGTWVASRNLTYAKLFNASHMAPFDVPHVSHDMILRFMGVNFSAIVDGSAKIPSNIGTASKPHFLEDVPTATSTVAPDTGKSPEQAKAMWEAYYNAGAAALVLTLIFGVIGIFVWCRIRRRRSPRLPVNQHGEDVPLNRAPVDEDEDETFRQRKGKGKERAMDPVDPPIFDVGDDDEYKDAD</sequence>
<dbReference type="GO" id="GO:0006508">
    <property type="term" value="P:proteolysis"/>
    <property type="evidence" value="ECO:0007669"/>
    <property type="project" value="UniProtKB-KW"/>
</dbReference>
<dbReference type="Gene3D" id="3.40.50.1820">
    <property type="entry name" value="alpha/beta hydrolase"/>
    <property type="match status" value="1"/>
</dbReference>
<comment type="function">
    <text evidence="14">Protease with a carboxypeptidase B-like function involved in the C-terminal processing of the lysine and arginine residues from protein precursors. Promotes cell fusion and is involved in the programmed cell death.</text>
</comment>
<evidence type="ECO:0000256" key="8">
    <source>
        <dbReference type="ARBA" id="ARBA00022729"/>
    </source>
</evidence>
<dbReference type="InterPro" id="IPR001563">
    <property type="entry name" value="Peptidase_S10"/>
</dbReference>
<keyword evidence="4 15" id="KW-0121">Carboxypeptidase</keyword>
<comment type="subcellular location">
    <subcellularLocation>
        <location evidence="2">Golgi apparatus</location>
        <location evidence="2">trans-Golgi network membrane</location>
        <topology evidence="2">Single-pass type I membrane protein</topology>
    </subcellularLocation>
</comment>
<dbReference type="AlphaFoldDB" id="A0A8H7CF42"/>
<keyword evidence="5 15" id="KW-0645">Protease</keyword>
<evidence type="ECO:0000256" key="10">
    <source>
        <dbReference type="ARBA" id="ARBA00022989"/>
    </source>
</evidence>
<evidence type="ECO:0000256" key="13">
    <source>
        <dbReference type="ARBA" id="ARBA00023180"/>
    </source>
</evidence>
<evidence type="ECO:0000256" key="17">
    <source>
        <dbReference type="SAM" id="Phobius"/>
    </source>
</evidence>
<reference evidence="18" key="1">
    <citation type="submission" date="2020-05" db="EMBL/GenBank/DDBJ databases">
        <title>Mycena genomes resolve the evolution of fungal bioluminescence.</title>
        <authorList>
            <person name="Tsai I.J."/>
        </authorList>
    </citation>
    <scope>NUCLEOTIDE SEQUENCE</scope>
    <source>
        <strain evidence="18">160909Yilan</strain>
    </source>
</reference>
<dbReference type="InterPro" id="IPR029058">
    <property type="entry name" value="AB_hydrolase_fold"/>
</dbReference>
<comment type="similarity">
    <text evidence="3 15">Belongs to the peptidase S10 family.</text>
</comment>